<dbReference type="AlphaFoldDB" id="S8B1D2"/>
<evidence type="ECO:0000313" key="2">
    <source>
        <dbReference type="Proteomes" id="UP000019376"/>
    </source>
</evidence>
<protein>
    <submittedName>
        <fullName evidence="1">Uncharacterized protein</fullName>
    </submittedName>
</protein>
<keyword evidence="2" id="KW-1185">Reference proteome</keyword>
<proteinExistence type="predicted"/>
<dbReference type="HOGENOM" id="CLU_3014906_0_0_1"/>
<dbReference type="EMBL" id="KB644414">
    <property type="protein sequence ID" value="EPS32618.1"/>
    <property type="molecule type" value="Genomic_DNA"/>
</dbReference>
<evidence type="ECO:0000313" key="1">
    <source>
        <dbReference type="EMBL" id="EPS32618.1"/>
    </source>
</evidence>
<organism evidence="1 2">
    <name type="scientific">Penicillium oxalicum (strain 114-2 / CGMCC 5302)</name>
    <name type="common">Penicillium decumbens</name>
    <dbReference type="NCBI Taxonomy" id="933388"/>
    <lineage>
        <taxon>Eukaryota</taxon>
        <taxon>Fungi</taxon>
        <taxon>Dikarya</taxon>
        <taxon>Ascomycota</taxon>
        <taxon>Pezizomycotina</taxon>
        <taxon>Eurotiomycetes</taxon>
        <taxon>Eurotiomycetidae</taxon>
        <taxon>Eurotiales</taxon>
        <taxon>Aspergillaceae</taxon>
        <taxon>Penicillium</taxon>
    </lineage>
</organism>
<name>S8B1D2_PENO1</name>
<dbReference type="Proteomes" id="UP000019376">
    <property type="component" value="Unassembled WGS sequence"/>
</dbReference>
<accession>S8B1D2</accession>
<gene>
    <name evidence="1" type="ORF">PDE_07578</name>
</gene>
<sequence>MDKSKSLDVLEIHLFMEPHTKWNGYFCVTWHICEPNLEDSIGVEMEYSRGCQLANN</sequence>
<reference evidence="1 2" key="1">
    <citation type="journal article" date="2013" name="PLoS ONE">
        <title>Genomic and secretomic analyses reveal unique features of the lignocellulolytic enzyme system of Penicillium decumbens.</title>
        <authorList>
            <person name="Liu G."/>
            <person name="Zhang L."/>
            <person name="Wei X."/>
            <person name="Zou G."/>
            <person name="Qin Y."/>
            <person name="Ma L."/>
            <person name="Li J."/>
            <person name="Zheng H."/>
            <person name="Wang S."/>
            <person name="Wang C."/>
            <person name="Xun L."/>
            <person name="Zhao G.-P."/>
            <person name="Zhou Z."/>
            <person name="Qu Y."/>
        </authorList>
    </citation>
    <scope>NUCLEOTIDE SEQUENCE [LARGE SCALE GENOMIC DNA]</scope>
    <source>
        <strain evidence="2">114-2 / CGMCC 5302</strain>
    </source>
</reference>